<evidence type="ECO:0008006" key="5">
    <source>
        <dbReference type="Google" id="ProtNLM"/>
    </source>
</evidence>
<reference evidence="4" key="1">
    <citation type="journal article" date="2019" name="Int. J. Syst. Evol. Microbiol.">
        <title>The Global Catalogue of Microorganisms (GCM) 10K type strain sequencing project: providing services to taxonomists for standard genome sequencing and annotation.</title>
        <authorList>
            <consortium name="The Broad Institute Genomics Platform"/>
            <consortium name="The Broad Institute Genome Sequencing Center for Infectious Disease"/>
            <person name="Wu L."/>
            <person name="Ma J."/>
        </authorList>
    </citation>
    <scope>NUCLEOTIDE SEQUENCE [LARGE SCALE GENOMIC DNA]</scope>
    <source>
        <strain evidence="4">JCM 17342</strain>
    </source>
</reference>
<sequence>MGGSLPQLSKGEVVRSSGVRRFAVPFSLALTAFLLFPALPAVAATPPAEPVELGIEGGLIPCAVGPARPFVFTRAPQLSARVSAGDGGFLDVGFRVLKGTAAAHTWDGNEQRVTDTPSGSFAQVTVAAGLIEDGQVYTWHMWAENSAGRAWSKFCEFEVDSVPPVAPEVSSPDYPEATVRPGPGKPGTFTFHANGSTDVPYYEYTFGDSSGPWTSAPATGLGGPASVTWVPPREGGYYLSVRSRDRAGNISPTRQYGIRVLPA</sequence>
<dbReference type="Proteomes" id="UP001501747">
    <property type="component" value="Unassembled WGS sequence"/>
</dbReference>
<comment type="caution">
    <text evidence="3">The sequence shown here is derived from an EMBL/GenBank/DDBJ whole genome shotgun (WGS) entry which is preliminary data.</text>
</comment>
<name>A0ABP7SBK4_9PSEU</name>
<organism evidence="3 4">
    <name type="scientific">Allokutzneria multivorans</name>
    <dbReference type="NCBI Taxonomy" id="1142134"/>
    <lineage>
        <taxon>Bacteria</taxon>
        <taxon>Bacillati</taxon>
        <taxon>Actinomycetota</taxon>
        <taxon>Actinomycetes</taxon>
        <taxon>Pseudonocardiales</taxon>
        <taxon>Pseudonocardiaceae</taxon>
        <taxon>Allokutzneria</taxon>
    </lineage>
</organism>
<feature type="signal peptide" evidence="2">
    <location>
        <begin position="1"/>
        <end position="43"/>
    </location>
</feature>
<evidence type="ECO:0000256" key="1">
    <source>
        <dbReference type="SAM" id="MobiDB-lite"/>
    </source>
</evidence>
<evidence type="ECO:0000256" key="2">
    <source>
        <dbReference type="SAM" id="SignalP"/>
    </source>
</evidence>
<protein>
    <recommendedName>
        <fullName evidence="5">PKD domain-containing protein</fullName>
    </recommendedName>
</protein>
<feature type="region of interest" description="Disordered" evidence="1">
    <location>
        <begin position="167"/>
        <end position="186"/>
    </location>
</feature>
<dbReference type="EMBL" id="BAABAL010000012">
    <property type="protein sequence ID" value="GAA4009255.1"/>
    <property type="molecule type" value="Genomic_DNA"/>
</dbReference>
<feature type="chain" id="PRO_5045077553" description="PKD domain-containing protein" evidence="2">
    <location>
        <begin position="44"/>
        <end position="263"/>
    </location>
</feature>
<evidence type="ECO:0000313" key="4">
    <source>
        <dbReference type="Proteomes" id="UP001501747"/>
    </source>
</evidence>
<keyword evidence="4" id="KW-1185">Reference proteome</keyword>
<proteinExistence type="predicted"/>
<accession>A0ABP7SBK4</accession>
<gene>
    <name evidence="3" type="ORF">GCM10022247_34210</name>
</gene>
<keyword evidence="2" id="KW-0732">Signal</keyword>
<evidence type="ECO:0000313" key="3">
    <source>
        <dbReference type="EMBL" id="GAA4009255.1"/>
    </source>
</evidence>